<gene>
    <name evidence="2" type="ORF">M513_10531</name>
</gene>
<organism evidence="2 3">
    <name type="scientific">Trichuris suis</name>
    <name type="common">pig whipworm</name>
    <dbReference type="NCBI Taxonomy" id="68888"/>
    <lineage>
        <taxon>Eukaryota</taxon>
        <taxon>Metazoa</taxon>
        <taxon>Ecdysozoa</taxon>
        <taxon>Nematoda</taxon>
        <taxon>Enoplea</taxon>
        <taxon>Dorylaimia</taxon>
        <taxon>Trichinellida</taxon>
        <taxon>Trichuridae</taxon>
        <taxon>Trichuris</taxon>
    </lineage>
</organism>
<dbReference type="Proteomes" id="UP000030764">
    <property type="component" value="Unassembled WGS sequence"/>
</dbReference>
<dbReference type="EMBL" id="KL363289">
    <property type="protein sequence ID" value="KFD48597.1"/>
    <property type="molecule type" value="Genomic_DNA"/>
</dbReference>
<sequence>MIRVKLVNTVGFEEVEYQDVGDVLSRQTDELTTIAERGVRASLEPYKQLQYERRVCAKQKKLDFYFTLMKKQCDDDEALASTSNRISVRPRMDEAMNLKQLISLANKNRPFRHERDRKGPNRENTEATNNYNADAMEQVSSFLHKFPCGKLAHLESVDQLSQISHNCHPFLLTGTAQNPGFQNHEYQYAEDQNPETEENDLSTS</sequence>
<protein>
    <submittedName>
        <fullName evidence="2">Uncharacterized protein</fullName>
    </submittedName>
</protein>
<evidence type="ECO:0000313" key="3">
    <source>
        <dbReference type="Proteomes" id="UP000030764"/>
    </source>
</evidence>
<name>A0A085LUF1_9BILA</name>
<feature type="region of interest" description="Disordered" evidence="1">
    <location>
        <begin position="106"/>
        <end position="132"/>
    </location>
</feature>
<evidence type="ECO:0000313" key="2">
    <source>
        <dbReference type="EMBL" id="KFD48597.1"/>
    </source>
</evidence>
<feature type="compositionally biased region" description="Basic and acidic residues" evidence="1">
    <location>
        <begin position="111"/>
        <end position="125"/>
    </location>
</feature>
<evidence type="ECO:0000256" key="1">
    <source>
        <dbReference type="SAM" id="MobiDB-lite"/>
    </source>
</evidence>
<reference evidence="2 3" key="1">
    <citation type="journal article" date="2014" name="Nat. Genet.">
        <title>Genome and transcriptome of the porcine whipworm Trichuris suis.</title>
        <authorList>
            <person name="Jex A.R."/>
            <person name="Nejsum P."/>
            <person name="Schwarz E.M."/>
            <person name="Hu L."/>
            <person name="Young N.D."/>
            <person name="Hall R.S."/>
            <person name="Korhonen P.K."/>
            <person name="Liao S."/>
            <person name="Thamsborg S."/>
            <person name="Xia J."/>
            <person name="Xu P."/>
            <person name="Wang S."/>
            <person name="Scheerlinck J.P."/>
            <person name="Hofmann A."/>
            <person name="Sternberg P.W."/>
            <person name="Wang J."/>
            <person name="Gasser R.B."/>
        </authorList>
    </citation>
    <scope>NUCLEOTIDE SEQUENCE [LARGE SCALE GENOMIC DNA]</scope>
    <source>
        <strain evidence="2">DCEP-RM93M</strain>
    </source>
</reference>
<keyword evidence="3" id="KW-1185">Reference proteome</keyword>
<proteinExistence type="predicted"/>
<dbReference type="AlphaFoldDB" id="A0A085LUF1"/>
<accession>A0A085LUF1</accession>